<dbReference type="Pfam" id="PF12508">
    <property type="entry name" value="Transposon_TraM"/>
    <property type="match status" value="1"/>
</dbReference>
<reference evidence="5 6" key="2">
    <citation type="submission" date="2018-08" db="EMBL/GenBank/DDBJ databases">
        <title>A genome reference for cultivated species of the human gut microbiota.</title>
        <authorList>
            <person name="Zou Y."/>
            <person name="Xue W."/>
            <person name="Luo G."/>
        </authorList>
    </citation>
    <scope>NUCLEOTIDE SEQUENCE [LARGE SCALE GENOMIC DNA]</scope>
    <source>
        <strain evidence="5 6">AF14-7</strain>
    </source>
</reference>
<feature type="region of interest" description="Disordered" evidence="2">
    <location>
        <begin position="1"/>
        <end position="27"/>
    </location>
</feature>
<feature type="domain" description="Conjugative transposon TraM C-terminal" evidence="3">
    <location>
        <begin position="219"/>
        <end position="368"/>
    </location>
</feature>
<evidence type="ECO:0000256" key="2">
    <source>
        <dbReference type="SAM" id="MobiDB-lite"/>
    </source>
</evidence>
<reference evidence="4" key="4">
    <citation type="submission" date="2019-09" db="EMBL/GenBank/DDBJ databases">
        <authorList>
            <person name="Ross B.D."/>
            <person name="Verster A.J."/>
            <person name="Radey M.C."/>
            <person name="Schmidtke D.T."/>
            <person name="Pope C.E."/>
            <person name="Hoffman L.R."/>
            <person name="Hajjar A.M."/>
            <person name="Peterson S.B."/>
            <person name="Borenstein E."/>
            <person name="Mougous J.D."/>
        </authorList>
    </citation>
    <scope>NUCLEOTIDE SEQUENCE</scope>
    <source>
        <strain evidence="4">H204</strain>
    </source>
</reference>
<protein>
    <submittedName>
        <fullName evidence="5">Conjugative transposon protein TraM</fullName>
    </submittedName>
</protein>
<reference evidence="4" key="3">
    <citation type="journal article" date="2019" name="bioRxiv">
        <title>Acquired interbacterial defense systems protect against interspecies antagonism in the human gut microbiome.</title>
        <authorList>
            <person name="Ross B.D."/>
            <person name="Verster A.J."/>
            <person name="Radey M.C."/>
            <person name="Schmidtke D.T."/>
            <person name="Pope C.E."/>
            <person name="Hoffman L.R."/>
            <person name="Hajjar A.M."/>
            <person name="Peterson S.B."/>
            <person name="Borenstein E."/>
            <person name="Mougous J.D."/>
        </authorList>
    </citation>
    <scope>NUCLEOTIDE SEQUENCE</scope>
    <source>
        <strain evidence="4">H204</strain>
    </source>
</reference>
<keyword evidence="1" id="KW-0175">Coiled coil</keyword>
<gene>
    <name evidence="5" type="primary">traM</name>
    <name evidence="5" type="ORF">DWW25_06585</name>
    <name evidence="4" type="ORF">F6S82_15660</name>
</gene>
<evidence type="ECO:0000256" key="1">
    <source>
        <dbReference type="SAM" id="Coils"/>
    </source>
</evidence>
<evidence type="ECO:0000313" key="4">
    <source>
        <dbReference type="EMBL" id="KAA9044858.1"/>
    </source>
</evidence>
<sequence>MFAPSGKENETEAPGNSGFNVNVPEPTTAKLVDKKTAAYEKQQAEVEEESRMKSLEQLAGTLMNEGKGASDTGEKEKDGDRLQQSVNTYEQISGQLNDFYETPKETANSDLERKVDELNKKLEEAEKEKNKAATREELMERSYKMAAKYLNPDKDTVQEKAVGKEPTETVPVQRAEYQTTSGLSQPVTDSAYIASLTVERNYGFNTAVGNSYQMGTNTIAACISENQIIEQGGRVKLRLLQPLQAGNITVPENSLVTGAAVIQGERLDILISSIEYAGNIIPVQLATYDIDGQKGIFVPGSETRNAAKDAAGTVSESMGNSVSFARSAGQQVVMDLTRGVMQGGTRLIAGRVRAVKVTLKAGYKVLLVTKRQ</sequence>
<dbReference type="EMBL" id="VYQC01000009">
    <property type="protein sequence ID" value="KAA9044858.1"/>
    <property type="molecule type" value="Genomic_DNA"/>
</dbReference>
<dbReference type="AlphaFoldDB" id="A0A412W0I6"/>
<evidence type="ECO:0000313" key="6">
    <source>
        <dbReference type="Proteomes" id="UP000283369"/>
    </source>
</evidence>
<feature type="coiled-coil region" evidence="1">
    <location>
        <begin position="104"/>
        <end position="142"/>
    </location>
</feature>
<dbReference type="EMBL" id="QRYV01000012">
    <property type="protein sequence ID" value="RGV16668.1"/>
    <property type="molecule type" value="Genomic_DNA"/>
</dbReference>
<evidence type="ECO:0000313" key="7">
    <source>
        <dbReference type="Proteomes" id="UP000327007"/>
    </source>
</evidence>
<dbReference type="NCBIfam" id="TIGR03779">
    <property type="entry name" value="Bac_Flav_CT_M"/>
    <property type="match status" value="1"/>
</dbReference>
<dbReference type="InterPro" id="IPR022187">
    <property type="entry name" value="Conjug_transposon_TraM"/>
</dbReference>
<proteinExistence type="predicted"/>
<dbReference type="Proteomes" id="UP000283369">
    <property type="component" value="Unassembled WGS sequence"/>
</dbReference>
<evidence type="ECO:0000313" key="5">
    <source>
        <dbReference type="EMBL" id="RGV16668.1"/>
    </source>
</evidence>
<feature type="region of interest" description="Disordered" evidence="2">
    <location>
        <begin position="40"/>
        <end position="82"/>
    </location>
</feature>
<dbReference type="Proteomes" id="UP000327007">
    <property type="component" value="Unassembled WGS sequence"/>
</dbReference>
<comment type="caution">
    <text evidence="5">The sequence shown here is derived from an EMBL/GenBank/DDBJ whole genome shotgun (WGS) entry which is preliminary data.</text>
</comment>
<reference evidence="7" key="1">
    <citation type="journal article" date="2018" name="J. Anim. Genet.">
        <title>Acquired interbacterial defense systems protect against interspecies antagonism in the human gut microbiome.</title>
        <authorList>
            <person name="Ross B.D."/>
            <person name="Verster A.J."/>
            <person name="Radey M.C."/>
            <person name="Schmidtke D.T."/>
            <person name="Pope C.E."/>
            <person name="Hoffman L.R."/>
            <person name="Hajjar A."/>
            <person name="Peterson S.B."/>
            <person name="Borenstein E."/>
            <person name="Mougous J."/>
        </authorList>
    </citation>
    <scope>NUCLEOTIDE SEQUENCE [LARGE SCALE GENOMIC DNA]</scope>
    <source>
        <strain evidence="7">H204</strain>
    </source>
</reference>
<accession>A0A412W0I6</accession>
<feature type="compositionally biased region" description="Basic and acidic residues" evidence="2">
    <location>
        <begin position="72"/>
        <end position="81"/>
    </location>
</feature>
<name>A0A412W0I6_9BACE</name>
<evidence type="ECO:0000259" key="3">
    <source>
        <dbReference type="Pfam" id="PF12508"/>
    </source>
</evidence>
<dbReference type="InterPro" id="IPR055407">
    <property type="entry name" value="TraM_C"/>
</dbReference>
<dbReference type="RefSeq" id="WP_072067469.1">
    <property type="nucleotide sequence ID" value="NZ_CP041230.1"/>
</dbReference>
<feature type="compositionally biased region" description="Basic and acidic residues" evidence="2">
    <location>
        <begin position="40"/>
        <end position="54"/>
    </location>
</feature>
<organism evidence="5 6">
    <name type="scientific">Bacteroides xylanisolvens</name>
    <dbReference type="NCBI Taxonomy" id="371601"/>
    <lineage>
        <taxon>Bacteria</taxon>
        <taxon>Pseudomonadati</taxon>
        <taxon>Bacteroidota</taxon>
        <taxon>Bacteroidia</taxon>
        <taxon>Bacteroidales</taxon>
        <taxon>Bacteroidaceae</taxon>
        <taxon>Bacteroides</taxon>
    </lineage>
</organism>